<keyword evidence="1" id="KW-0472">Membrane</keyword>
<sequence>MSWYIHQSMMALYLMSSKLLLHHPVPIMALLFTAFLVFNCILLTNIERSKQMTTTPLRPMEVRYVMKSLTLHRSFQNQSGLRLKYFNKDGGPHFNEGIILEANSSSERLRRKESNDIAGIFQPITSQSTINRIRNILQNLRHNRGLQRIAKIWNCTMMQSIRTRDNRPIMTTQSLNLENEQLDLVLPDEKIVRVILKTFRVFTQTKATVSSQTSFDPLSDVNDPTDDATEREAENLLKILKLQGVPGIPRVFGVCVVNEDMTSLGDQPQHSLSYVMERYDDVMPLFLSQSPLKRFIKYHPSPGPTVAKIIRNVAKLFEALFLNGIFPAKLSADEIVVTRSYDVKVTSTEYFVSLQSSSTTNFKRALSDLSCRSWDECAALEWNDHDRGIPGAHKCQDFRGHCSTHNRCWGYDTSVHLCVYSRWIFKELIDVIPASWKGKRLITSLLTCTGQPDPEYRCDWTYLHESISKIISDSSTI</sequence>
<dbReference type="SUPFAM" id="SSF56112">
    <property type="entry name" value="Protein kinase-like (PK-like)"/>
    <property type="match status" value="1"/>
</dbReference>
<protein>
    <submittedName>
        <fullName evidence="2">Uncharacterized protein</fullName>
    </submittedName>
</protein>
<evidence type="ECO:0000313" key="3">
    <source>
        <dbReference type="Proteomes" id="UP001642483"/>
    </source>
</evidence>
<reference evidence="2 3" key="1">
    <citation type="submission" date="2024-02" db="EMBL/GenBank/DDBJ databases">
        <authorList>
            <person name="Daric V."/>
            <person name="Darras S."/>
        </authorList>
    </citation>
    <scope>NUCLEOTIDE SEQUENCE [LARGE SCALE GENOMIC DNA]</scope>
</reference>
<evidence type="ECO:0000256" key="1">
    <source>
        <dbReference type="SAM" id="Phobius"/>
    </source>
</evidence>
<feature type="transmembrane region" description="Helical" evidence="1">
    <location>
        <begin position="20"/>
        <end position="42"/>
    </location>
</feature>
<keyword evidence="1" id="KW-0812">Transmembrane</keyword>
<proteinExistence type="predicted"/>
<dbReference type="Proteomes" id="UP001642483">
    <property type="component" value="Unassembled WGS sequence"/>
</dbReference>
<evidence type="ECO:0000313" key="2">
    <source>
        <dbReference type="EMBL" id="CAK8679734.1"/>
    </source>
</evidence>
<dbReference type="InterPro" id="IPR011009">
    <property type="entry name" value="Kinase-like_dom_sf"/>
</dbReference>
<accession>A0ABP0FJ86</accession>
<keyword evidence="1" id="KW-1133">Transmembrane helix</keyword>
<name>A0ABP0FJ86_CLALP</name>
<comment type="caution">
    <text evidence="2">The sequence shown here is derived from an EMBL/GenBank/DDBJ whole genome shotgun (WGS) entry which is preliminary data.</text>
</comment>
<keyword evidence="3" id="KW-1185">Reference proteome</keyword>
<organism evidence="2 3">
    <name type="scientific">Clavelina lepadiformis</name>
    <name type="common">Light-bulb sea squirt</name>
    <name type="synonym">Ascidia lepadiformis</name>
    <dbReference type="NCBI Taxonomy" id="159417"/>
    <lineage>
        <taxon>Eukaryota</taxon>
        <taxon>Metazoa</taxon>
        <taxon>Chordata</taxon>
        <taxon>Tunicata</taxon>
        <taxon>Ascidiacea</taxon>
        <taxon>Aplousobranchia</taxon>
        <taxon>Clavelinidae</taxon>
        <taxon>Clavelina</taxon>
    </lineage>
</organism>
<gene>
    <name evidence="2" type="ORF">CVLEPA_LOCUS9986</name>
</gene>
<dbReference type="EMBL" id="CAWYQH010000068">
    <property type="protein sequence ID" value="CAK8679734.1"/>
    <property type="molecule type" value="Genomic_DNA"/>
</dbReference>